<name>A0ABW2C6G0_9PSEU</name>
<reference evidence="4" key="1">
    <citation type="journal article" date="2019" name="Int. J. Syst. Evol. Microbiol.">
        <title>The Global Catalogue of Microorganisms (GCM) 10K type strain sequencing project: providing services to taxonomists for standard genome sequencing and annotation.</title>
        <authorList>
            <consortium name="The Broad Institute Genomics Platform"/>
            <consortium name="The Broad Institute Genome Sequencing Center for Infectious Disease"/>
            <person name="Wu L."/>
            <person name="Ma J."/>
        </authorList>
    </citation>
    <scope>NUCLEOTIDE SEQUENCE [LARGE SCALE GENOMIC DNA]</scope>
    <source>
        <strain evidence="4">KCTC 32255</strain>
    </source>
</reference>
<keyword evidence="4" id="KW-1185">Reference proteome</keyword>
<evidence type="ECO:0000313" key="3">
    <source>
        <dbReference type="EMBL" id="MFC6870911.1"/>
    </source>
</evidence>
<dbReference type="Pfam" id="PF07811">
    <property type="entry name" value="TadE"/>
    <property type="match status" value="1"/>
</dbReference>
<feature type="domain" description="TadE-like" evidence="2">
    <location>
        <begin position="9"/>
        <end position="51"/>
    </location>
</feature>
<dbReference type="InterPro" id="IPR012495">
    <property type="entry name" value="TadE-like_dom"/>
</dbReference>
<proteinExistence type="predicted"/>
<protein>
    <submittedName>
        <fullName evidence="3">TadE/TadG family type IV pilus assembly protein</fullName>
    </submittedName>
</protein>
<sequence length="143" mass="14384">MPHRCDDAGSVTVELAVLAMAFLLVGLLMAAGGRIYSAQEAVDHAAAVAARDASLARTPAAATVAARDAAADVLVQRGLTCRPDVSVHTGGFAARPGEFGVARVSLSCGISLSDLAALPGLPGSVTVSSTFASPIDPFRARTP</sequence>
<evidence type="ECO:0000313" key="4">
    <source>
        <dbReference type="Proteomes" id="UP001596337"/>
    </source>
</evidence>
<dbReference type="RefSeq" id="WP_345401668.1">
    <property type="nucleotide sequence ID" value="NZ_BAABLA010000106.1"/>
</dbReference>
<feature type="transmembrane region" description="Helical" evidence="1">
    <location>
        <begin position="12"/>
        <end position="31"/>
    </location>
</feature>
<evidence type="ECO:0000256" key="1">
    <source>
        <dbReference type="SAM" id="Phobius"/>
    </source>
</evidence>
<keyword evidence="1" id="KW-0472">Membrane</keyword>
<dbReference type="EMBL" id="JBHSXX010000001">
    <property type="protein sequence ID" value="MFC6870911.1"/>
    <property type="molecule type" value="Genomic_DNA"/>
</dbReference>
<accession>A0ABW2C6G0</accession>
<gene>
    <name evidence="3" type="ORF">ACFQGD_27675</name>
</gene>
<evidence type="ECO:0000259" key="2">
    <source>
        <dbReference type="Pfam" id="PF07811"/>
    </source>
</evidence>
<keyword evidence="1" id="KW-1133">Transmembrane helix</keyword>
<comment type="caution">
    <text evidence="3">The sequence shown here is derived from an EMBL/GenBank/DDBJ whole genome shotgun (WGS) entry which is preliminary data.</text>
</comment>
<organism evidence="3 4">
    <name type="scientific">Haloechinothrix salitolerans</name>
    <dbReference type="NCBI Taxonomy" id="926830"/>
    <lineage>
        <taxon>Bacteria</taxon>
        <taxon>Bacillati</taxon>
        <taxon>Actinomycetota</taxon>
        <taxon>Actinomycetes</taxon>
        <taxon>Pseudonocardiales</taxon>
        <taxon>Pseudonocardiaceae</taxon>
        <taxon>Haloechinothrix</taxon>
    </lineage>
</organism>
<dbReference type="Proteomes" id="UP001596337">
    <property type="component" value="Unassembled WGS sequence"/>
</dbReference>
<keyword evidence="1" id="KW-0812">Transmembrane</keyword>